<reference evidence="2 3" key="1">
    <citation type="submission" date="2016-10" db="EMBL/GenBank/DDBJ databases">
        <authorList>
            <person name="de Groot N.N."/>
        </authorList>
    </citation>
    <scope>NUCLEOTIDE SEQUENCE [LARGE SCALE GENOMIC DNA]</scope>
    <source>
        <strain evidence="2 3">ATCC 700224</strain>
    </source>
</reference>
<dbReference type="OrthoDB" id="9798415at2"/>
<dbReference type="Pfam" id="PF00873">
    <property type="entry name" value="ACR_tran"/>
    <property type="match status" value="1"/>
</dbReference>
<dbReference type="EMBL" id="FNAP01000001">
    <property type="protein sequence ID" value="SDD71345.1"/>
    <property type="molecule type" value="Genomic_DNA"/>
</dbReference>
<organism evidence="2 3">
    <name type="scientific">Rhodospira trueperi</name>
    <dbReference type="NCBI Taxonomy" id="69960"/>
    <lineage>
        <taxon>Bacteria</taxon>
        <taxon>Pseudomonadati</taxon>
        <taxon>Pseudomonadota</taxon>
        <taxon>Alphaproteobacteria</taxon>
        <taxon>Rhodospirillales</taxon>
        <taxon>Rhodospirillaceae</taxon>
        <taxon>Rhodospira</taxon>
    </lineage>
</organism>
<dbReference type="SUPFAM" id="SSF82714">
    <property type="entry name" value="Multidrug efflux transporter AcrB TolC docking domain, DN and DC subdomains"/>
    <property type="match status" value="2"/>
</dbReference>
<name>A0A1G6X230_9PROT</name>
<evidence type="ECO:0000313" key="3">
    <source>
        <dbReference type="Proteomes" id="UP000199412"/>
    </source>
</evidence>
<dbReference type="Proteomes" id="UP000199412">
    <property type="component" value="Unassembled WGS sequence"/>
</dbReference>
<dbReference type="Gene3D" id="3.30.2090.10">
    <property type="entry name" value="Multidrug efflux transporter AcrB TolC docking domain, DN and DC subdomains"/>
    <property type="match status" value="2"/>
</dbReference>
<dbReference type="Gene3D" id="3.30.70.1320">
    <property type="entry name" value="Multidrug efflux transporter AcrB pore domain like"/>
    <property type="match status" value="1"/>
</dbReference>
<feature type="transmembrane region" description="Helical" evidence="1">
    <location>
        <begin position="361"/>
        <end position="382"/>
    </location>
</feature>
<feature type="transmembrane region" description="Helical" evidence="1">
    <location>
        <begin position="961"/>
        <end position="982"/>
    </location>
</feature>
<feature type="transmembrane region" description="Helical" evidence="1">
    <location>
        <begin position="388"/>
        <end position="413"/>
    </location>
</feature>
<dbReference type="InterPro" id="IPR027463">
    <property type="entry name" value="AcrB_DN_DC_subdom"/>
</dbReference>
<dbReference type="STRING" id="69960.SAMN05421720_101325"/>
<feature type="transmembrane region" description="Helical" evidence="1">
    <location>
        <begin position="460"/>
        <end position="486"/>
    </location>
</feature>
<dbReference type="PANTHER" id="PTHR32063">
    <property type="match status" value="1"/>
</dbReference>
<dbReference type="AlphaFoldDB" id="A0A1G6X230"/>
<dbReference type="Gene3D" id="3.30.70.1430">
    <property type="entry name" value="Multidrug efflux transporter AcrB pore domain"/>
    <property type="match status" value="2"/>
</dbReference>
<proteinExistence type="predicted"/>
<dbReference type="PRINTS" id="PR00702">
    <property type="entry name" value="ACRIFLAVINRP"/>
</dbReference>
<protein>
    <submittedName>
        <fullName evidence="2">Multidrug efflux pump subunit AcrB</fullName>
    </submittedName>
</protein>
<keyword evidence="1" id="KW-1133">Transmembrane helix</keyword>
<feature type="transmembrane region" description="Helical" evidence="1">
    <location>
        <begin position="12"/>
        <end position="30"/>
    </location>
</feature>
<accession>A0A1G6X230</accession>
<feature type="transmembrane region" description="Helical" evidence="1">
    <location>
        <begin position="860"/>
        <end position="879"/>
    </location>
</feature>
<dbReference type="SUPFAM" id="SSF82693">
    <property type="entry name" value="Multidrug efflux transporter AcrB pore domain, PN1, PN2, PC1 and PC2 subdomains"/>
    <property type="match status" value="2"/>
</dbReference>
<dbReference type="GO" id="GO:0042910">
    <property type="term" value="F:xenobiotic transmembrane transporter activity"/>
    <property type="evidence" value="ECO:0007669"/>
    <property type="project" value="TreeGrafter"/>
</dbReference>
<sequence length="1027" mass="110752">MDVARASIEKPVNTWLIVLICLLGGLYGLLSVGRLEDPAFTIKEARVITTYPGATAVEVEEEVTEPLESAIQQMAQLKEIRSVSRPGVSEITVEIQDTYDGDELPQVWDELRRQVNDARASVPDNAGLPAVFDDFGDVFGLFYAMTAPGYSDLEIIEIAKSLRRELLTVPGVAKVETAGEPQPEIHIEIPQDKLTRMGVSIGSGITLLDVENKIQPDSVVTIGEDRVRISIDDAFDTVEALENLMLGTPGSTAMVRLRDVADVSLGRNARPDLLIRHNGEPAVTLAVSAVADTNVVEVGEAVRAKLDSLIPFLPVGVELHTIYNQATVVDQAVSGFLINVLVSVSIVVASLCVFMGWRAGVVVGSILFLTVFGTLLAMWLGGIELERISLGALIIAMGMLVDNAIVVAEGMLIGMRQGKTSLQAASTVTRQTQWPLLGATVIGIMAFSGIGLSPDATGEFLFSLFAVISISLLLSWVLAVMVTPLFGHYLFPRGRPGTDGTGDDDPYAGRLFSAYRGLLRGALRHRWLTVVALVGVTAGCLYGFGFVKQGFFPYSDTPMFYVDVWMPQGTDILALERTMKEAEAFVLDQEATESVSTFVGGGATRFMLTYSPQAANPAYGHMIVRTTSREGIPRLIDAIRGPLAERFLDAQVFTRRLVFGPGGGAKLEARFSGPDADVLRTLAAKAEAVFRADGGIIDIRTDWRQREMVLRPQFAESRARIAGVSRNDLAQTLMYFGDGVRIATFRHGDELIPIIMRAPDSERGDLNAIGDRLVWSNGQSQYVPVGQILDGVAVETADTIVRRKNRVRTLNVQGDPAGDQSVAAVHARIKDAIEGIPLPPGYTFEWGGEIEDTAEAQTALMSQVPVGFLVMVLITVLLFATVREPLIIWLVVPMSICGVTLGLLGTGLAFDFMSLLGILSLSGMLIKNAIVLVEEIDLQLEEQDDRFAALVQAGVSRLRPVVLAAGTTILGMLPLLTDPFFASMSVTISGGLAFATILTLVAVPVFYSLFYRIRPAPEGRGATVTAS</sequence>
<feature type="transmembrane region" description="Helical" evidence="1">
    <location>
        <begin position="912"/>
        <end position="933"/>
    </location>
</feature>
<feature type="transmembrane region" description="Helical" evidence="1">
    <location>
        <begin position="434"/>
        <end position="454"/>
    </location>
</feature>
<dbReference type="Gene3D" id="1.20.1640.10">
    <property type="entry name" value="Multidrug efflux transporter AcrB transmembrane domain"/>
    <property type="match status" value="2"/>
</dbReference>
<feature type="transmembrane region" description="Helical" evidence="1">
    <location>
        <begin position="988"/>
        <end position="1010"/>
    </location>
</feature>
<dbReference type="Gene3D" id="3.30.70.1440">
    <property type="entry name" value="Multidrug efflux transporter AcrB pore domain"/>
    <property type="match status" value="1"/>
</dbReference>
<dbReference type="RefSeq" id="WP_092781088.1">
    <property type="nucleotide sequence ID" value="NZ_FNAP01000001.1"/>
</dbReference>
<feature type="transmembrane region" description="Helical" evidence="1">
    <location>
        <begin position="886"/>
        <end position="906"/>
    </location>
</feature>
<evidence type="ECO:0000256" key="1">
    <source>
        <dbReference type="SAM" id="Phobius"/>
    </source>
</evidence>
<keyword evidence="3" id="KW-1185">Reference proteome</keyword>
<dbReference type="InterPro" id="IPR001036">
    <property type="entry name" value="Acrflvin-R"/>
</dbReference>
<gene>
    <name evidence="2" type="ORF">SAMN05421720_101325</name>
</gene>
<keyword evidence="1" id="KW-0812">Transmembrane</keyword>
<keyword evidence="1" id="KW-0472">Membrane</keyword>
<dbReference type="PANTHER" id="PTHR32063:SF18">
    <property type="entry name" value="CATION EFFLUX SYSTEM PROTEIN"/>
    <property type="match status" value="1"/>
</dbReference>
<dbReference type="GO" id="GO:0005886">
    <property type="term" value="C:plasma membrane"/>
    <property type="evidence" value="ECO:0007669"/>
    <property type="project" value="TreeGrafter"/>
</dbReference>
<feature type="transmembrane region" description="Helical" evidence="1">
    <location>
        <begin position="527"/>
        <end position="547"/>
    </location>
</feature>
<feature type="transmembrane region" description="Helical" evidence="1">
    <location>
        <begin position="332"/>
        <end position="354"/>
    </location>
</feature>
<dbReference type="SUPFAM" id="SSF82866">
    <property type="entry name" value="Multidrug efflux transporter AcrB transmembrane domain"/>
    <property type="match status" value="2"/>
</dbReference>
<evidence type="ECO:0000313" key="2">
    <source>
        <dbReference type="EMBL" id="SDD71345.1"/>
    </source>
</evidence>